<dbReference type="InterPro" id="IPR035472">
    <property type="entry name" value="RpiR-like_SIS"/>
</dbReference>
<keyword evidence="2" id="KW-0238">DNA-binding</keyword>
<reference evidence="6 7" key="1">
    <citation type="submission" date="2019-07" db="EMBL/GenBank/DDBJ databases">
        <authorList>
            <person name="Brisse S."/>
            <person name="Rodrigues C."/>
            <person name="Thorpe H."/>
        </authorList>
    </citation>
    <scope>NUCLEOTIDE SEQUENCE [LARGE SCALE GENOMIC DNA]</scope>
    <source>
        <strain evidence="6">SB6422</strain>
    </source>
</reference>
<organism evidence="6 7">
    <name type="scientific">Klebsiella huaxiensis</name>
    <dbReference type="NCBI Taxonomy" id="2153354"/>
    <lineage>
        <taxon>Bacteria</taxon>
        <taxon>Pseudomonadati</taxon>
        <taxon>Pseudomonadota</taxon>
        <taxon>Gammaproteobacteria</taxon>
        <taxon>Enterobacterales</taxon>
        <taxon>Enterobacteriaceae</taxon>
        <taxon>Klebsiella/Raoultella group</taxon>
        <taxon>Klebsiella</taxon>
    </lineage>
</organism>
<feature type="domain" description="HTH rpiR-type" evidence="4">
    <location>
        <begin position="55"/>
        <end position="131"/>
    </location>
</feature>
<dbReference type="Proteomes" id="UP000317374">
    <property type="component" value="Unassembled WGS sequence"/>
</dbReference>
<accession>A0A564L7B4</accession>
<evidence type="ECO:0000256" key="3">
    <source>
        <dbReference type="ARBA" id="ARBA00023163"/>
    </source>
</evidence>
<dbReference type="Pfam" id="PF01380">
    <property type="entry name" value="SIS"/>
    <property type="match status" value="1"/>
</dbReference>
<dbReference type="GO" id="GO:1901135">
    <property type="term" value="P:carbohydrate derivative metabolic process"/>
    <property type="evidence" value="ECO:0007669"/>
    <property type="project" value="InterPro"/>
</dbReference>
<dbReference type="SUPFAM" id="SSF46689">
    <property type="entry name" value="Homeodomain-like"/>
    <property type="match status" value="1"/>
</dbReference>
<keyword evidence="3" id="KW-0804">Transcription</keyword>
<dbReference type="CDD" id="cd05013">
    <property type="entry name" value="SIS_RpiR"/>
    <property type="match status" value="1"/>
</dbReference>
<feature type="domain" description="SIS" evidence="5">
    <location>
        <begin position="177"/>
        <end position="317"/>
    </location>
</feature>
<keyword evidence="1" id="KW-0805">Transcription regulation</keyword>
<sequence>MVTNIQIYLMIKILPALWLPGQHPHLTLIQAVIDWLNINLYDVRQRKFYSSKGGQMLDLKLREINDSLSTKERLVADYILANKPLLKSMSIQSLAKANDVSTTTILRLCHKLGYQGFSDLKIDLITSSGSHNHEKILQEDINLDDSIESVNHKIQLIEKSSIDETHAIVNVEQLDQAIKLIRKSNKIVIYGAGSSGLVGRELEYQLIKIKKDVSCHPDYSIQYSIVNTLDEHDLVIIISHSGENLEGVKLLTMAQQLGVPSIAITKMGQSRISGLATILLHTITSESVSRLIPIRSKMSQLSVINMLVTNLFVQQYDDRLLKQAQNRAQRFYNQNHKS</sequence>
<protein>
    <submittedName>
        <fullName evidence="6">HTH-type transcriptional regulator MurR</fullName>
    </submittedName>
</protein>
<dbReference type="GO" id="GO:0003677">
    <property type="term" value="F:DNA binding"/>
    <property type="evidence" value="ECO:0007669"/>
    <property type="project" value="UniProtKB-KW"/>
</dbReference>
<evidence type="ECO:0000313" key="7">
    <source>
        <dbReference type="Proteomes" id="UP000317374"/>
    </source>
</evidence>
<evidence type="ECO:0000259" key="5">
    <source>
        <dbReference type="PROSITE" id="PS51464"/>
    </source>
</evidence>
<dbReference type="Pfam" id="PF01418">
    <property type="entry name" value="HTH_6"/>
    <property type="match status" value="1"/>
</dbReference>
<dbReference type="Gene3D" id="1.10.10.10">
    <property type="entry name" value="Winged helix-like DNA-binding domain superfamily/Winged helix DNA-binding domain"/>
    <property type="match status" value="1"/>
</dbReference>
<proteinExistence type="predicted"/>
<dbReference type="PROSITE" id="PS51071">
    <property type="entry name" value="HTH_RPIR"/>
    <property type="match status" value="1"/>
</dbReference>
<dbReference type="InterPro" id="IPR009057">
    <property type="entry name" value="Homeodomain-like_sf"/>
</dbReference>
<dbReference type="AlphaFoldDB" id="A0A564L7B4"/>
<dbReference type="InterPro" id="IPR036388">
    <property type="entry name" value="WH-like_DNA-bd_sf"/>
</dbReference>
<dbReference type="PANTHER" id="PTHR30514">
    <property type="entry name" value="GLUCOKINASE"/>
    <property type="match status" value="1"/>
</dbReference>
<dbReference type="GO" id="GO:0003700">
    <property type="term" value="F:DNA-binding transcription factor activity"/>
    <property type="evidence" value="ECO:0007669"/>
    <property type="project" value="InterPro"/>
</dbReference>
<gene>
    <name evidence="6" type="primary">murR_2</name>
    <name evidence="6" type="ORF">SB6422_02132</name>
</gene>
<dbReference type="PROSITE" id="PS51464">
    <property type="entry name" value="SIS"/>
    <property type="match status" value="1"/>
</dbReference>
<dbReference type="InterPro" id="IPR001347">
    <property type="entry name" value="SIS_dom"/>
</dbReference>
<dbReference type="InterPro" id="IPR046348">
    <property type="entry name" value="SIS_dom_sf"/>
</dbReference>
<dbReference type="InterPro" id="IPR047640">
    <property type="entry name" value="RpiR-like"/>
</dbReference>
<evidence type="ECO:0000259" key="4">
    <source>
        <dbReference type="PROSITE" id="PS51071"/>
    </source>
</evidence>
<evidence type="ECO:0000256" key="1">
    <source>
        <dbReference type="ARBA" id="ARBA00023015"/>
    </source>
</evidence>
<name>A0A564L7B4_9ENTR</name>
<dbReference type="PANTHER" id="PTHR30514:SF1">
    <property type="entry name" value="HTH-TYPE TRANSCRIPTIONAL REGULATOR HEXR-RELATED"/>
    <property type="match status" value="1"/>
</dbReference>
<dbReference type="EMBL" id="CABGGW010000034">
    <property type="protein sequence ID" value="VUS77464.1"/>
    <property type="molecule type" value="Genomic_DNA"/>
</dbReference>
<dbReference type="InterPro" id="IPR000281">
    <property type="entry name" value="HTH_RpiR"/>
</dbReference>
<evidence type="ECO:0000313" key="6">
    <source>
        <dbReference type="EMBL" id="VUS77464.1"/>
    </source>
</evidence>
<evidence type="ECO:0000256" key="2">
    <source>
        <dbReference type="ARBA" id="ARBA00023125"/>
    </source>
</evidence>
<dbReference type="GO" id="GO:0097367">
    <property type="term" value="F:carbohydrate derivative binding"/>
    <property type="evidence" value="ECO:0007669"/>
    <property type="project" value="InterPro"/>
</dbReference>
<dbReference type="Gene3D" id="3.40.50.10490">
    <property type="entry name" value="Glucose-6-phosphate isomerase like protein, domain 1"/>
    <property type="match status" value="1"/>
</dbReference>
<dbReference type="SUPFAM" id="SSF53697">
    <property type="entry name" value="SIS domain"/>
    <property type="match status" value="1"/>
</dbReference>